<evidence type="ECO:0000313" key="2">
    <source>
        <dbReference type="Proteomes" id="UP000887565"/>
    </source>
</evidence>
<evidence type="ECO:0000313" key="3">
    <source>
        <dbReference type="WBParaSite" id="nRc.2.0.1.t46626-RA"/>
    </source>
</evidence>
<name>A0A915LA42_ROMCU</name>
<reference evidence="3" key="1">
    <citation type="submission" date="2022-11" db="UniProtKB">
        <authorList>
            <consortium name="WormBaseParasite"/>
        </authorList>
    </citation>
    <scope>IDENTIFICATION</scope>
</reference>
<accession>A0A915LA42</accession>
<feature type="compositionally biased region" description="Polar residues" evidence="1">
    <location>
        <begin position="101"/>
        <end position="117"/>
    </location>
</feature>
<dbReference type="AlphaFoldDB" id="A0A915LA42"/>
<dbReference type="Proteomes" id="UP000887565">
    <property type="component" value="Unplaced"/>
</dbReference>
<dbReference type="WBParaSite" id="nRc.2.0.1.t46626-RA">
    <property type="protein sequence ID" value="nRc.2.0.1.t46626-RA"/>
    <property type="gene ID" value="nRc.2.0.1.g46626"/>
</dbReference>
<sequence>MPTDGSPRPVSTHTKPVFIANDVENESDEDNDDQSMLKGFLGGAGAVPPLANVRVGVTIATRAQQKWPGSGPMDWLKHRSYRWNVVERRMLLYNKLAIQNAPTEQNTKVSAKEQQTPGARPRTF</sequence>
<proteinExistence type="predicted"/>
<protein>
    <submittedName>
        <fullName evidence="3">Uncharacterized protein</fullName>
    </submittedName>
</protein>
<organism evidence="2 3">
    <name type="scientific">Romanomermis culicivorax</name>
    <name type="common">Nematode worm</name>
    <dbReference type="NCBI Taxonomy" id="13658"/>
    <lineage>
        <taxon>Eukaryota</taxon>
        <taxon>Metazoa</taxon>
        <taxon>Ecdysozoa</taxon>
        <taxon>Nematoda</taxon>
        <taxon>Enoplea</taxon>
        <taxon>Dorylaimia</taxon>
        <taxon>Mermithida</taxon>
        <taxon>Mermithoidea</taxon>
        <taxon>Mermithidae</taxon>
        <taxon>Romanomermis</taxon>
    </lineage>
</organism>
<evidence type="ECO:0000256" key="1">
    <source>
        <dbReference type="SAM" id="MobiDB-lite"/>
    </source>
</evidence>
<keyword evidence="2" id="KW-1185">Reference proteome</keyword>
<feature type="region of interest" description="Disordered" evidence="1">
    <location>
        <begin position="101"/>
        <end position="124"/>
    </location>
</feature>